<dbReference type="GeneID" id="101451527"/>
<dbReference type="Gene3D" id="3.40.1380.20">
    <property type="entry name" value="Pyruvate kinase, C-terminal domain"/>
    <property type="match status" value="1"/>
</dbReference>
<evidence type="ECO:0008006" key="3">
    <source>
        <dbReference type="Google" id="ProtNLM"/>
    </source>
</evidence>
<dbReference type="GO" id="GO:0030955">
    <property type="term" value="F:potassium ion binding"/>
    <property type="evidence" value="ECO:0007669"/>
    <property type="project" value="InterPro"/>
</dbReference>
<sequence>MEYTLETREHQAELSLGGGAEEENNEREFRVLLNDNQSLMKRLEEFKRACDEHEKHARKRCKRRYYNLGLMARIVMETTDDELKSLLKNGARTFLIDTVTCKRLEFEQLLLRTKTIIDEFQEQEPSVRIPIGLALQFQGDCCRIGRLRNNCSVLLHRGDVMTLTLDKAYRYASFREIAFVLNLKYYFKSLKLDDVLAIGNEVKGKVVKKLKSNIAILIEDAGIINSYEYIELPNQCYSLSNETFPDLFMSDLQLAAQSKADFIVLPRIRCKPFLRALRRNLKDEFEFKLIGAIDLEFISSKMLDLMGIVKLLDYVWIQDMFCSGASLQSHILNDLIPMAKCLKKPIIGTIPLERCSDFKRFENHDFLWRIDTMFIQKSTWCNKYPLIVKKLLPVKDFHKTVVENSMALKNIITSYQSIVNFIIRTISSVECQAIVMHSKCETAAVALGRVEIYCPVLMMLPLDSTDEKEFLCKLKLAKTLNLRRNLRGILYTQEMNEANLTPVEYGIEHGRCSGVLETGDFIITLEVCKEDEDDVQYGSSEDVVILRAFYLPPMPIAEKFKYG</sequence>
<feature type="region of interest" description="Disordered" evidence="1">
    <location>
        <begin position="1"/>
        <end position="22"/>
    </location>
</feature>
<dbReference type="EMBL" id="GAMC01009001">
    <property type="protein sequence ID" value="JAB97554.1"/>
    <property type="molecule type" value="mRNA"/>
</dbReference>
<dbReference type="InterPro" id="IPR001697">
    <property type="entry name" value="Pyr_Knase"/>
</dbReference>
<dbReference type="GO" id="GO:0004743">
    <property type="term" value="F:pyruvate kinase activity"/>
    <property type="evidence" value="ECO:0007669"/>
    <property type="project" value="InterPro"/>
</dbReference>
<dbReference type="InterPro" id="IPR015806">
    <property type="entry name" value="Pyrv_Knase_insert_dom_sf"/>
</dbReference>
<dbReference type="RefSeq" id="XP_004530791.1">
    <property type="nucleotide sequence ID" value="XM_004530734.3"/>
</dbReference>
<reference evidence="2" key="1">
    <citation type="submission" date="2013-07" db="EMBL/GenBank/DDBJ databases">
        <authorList>
            <person name="Geib S."/>
        </authorList>
    </citation>
    <scope>NUCLEOTIDE SEQUENCE</scope>
</reference>
<dbReference type="EMBL" id="GAMC01009003">
    <property type="protein sequence ID" value="JAB97552.1"/>
    <property type="molecule type" value="mRNA"/>
</dbReference>
<dbReference type="Gene3D" id="2.40.33.10">
    <property type="entry name" value="PK beta-barrel domain-like"/>
    <property type="match status" value="1"/>
</dbReference>
<protein>
    <recommendedName>
        <fullName evidence="3">Pyruvate kinase</fullName>
    </recommendedName>
</protein>
<accession>W8C5J9</accession>
<dbReference type="PANTHER" id="PTHR11817">
    <property type="entry name" value="PYRUVATE KINASE"/>
    <property type="match status" value="1"/>
</dbReference>
<dbReference type="InterPro" id="IPR036918">
    <property type="entry name" value="Pyrv_Knase_C_sf"/>
</dbReference>
<dbReference type="InterPro" id="IPR040442">
    <property type="entry name" value="Pyrv_kinase-like_dom_sf"/>
</dbReference>
<dbReference type="InterPro" id="IPR011037">
    <property type="entry name" value="Pyrv_Knase-like_insert_dom_sf"/>
</dbReference>
<evidence type="ECO:0000313" key="2">
    <source>
        <dbReference type="EMBL" id="JAB97554.1"/>
    </source>
</evidence>
<dbReference type="SUPFAM" id="SSF50800">
    <property type="entry name" value="PK beta-barrel domain-like"/>
    <property type="match status" value="1"/>
</dbReference>
<dbReference type="KEGG" id="ccat:101451527"/>
<evidence type="ECO:0000256" key="1">
    <source>
        <dbReference type="SAM" id="MobiDB-lite"/>
    </source>
</evidence>
<name>W8C5J9_CERCA</name>
<feature type="compositionally biased region" description="Basic and acidic residues" evidence="1">
    <location>
        <begin position="1"/>
        <end position="12"/>
    </location>
</feature>
<dbReference type="OrthoDB" id="7971301at2759"/>
<dbReference type="GO" id="GO:0000287">
    <property type="term" value="F:magnesium ion binding"/>
    <property type="evidence" value="ECO:0007669"/>
    <property type="project" value="InterPro"/>
</dbReference>
<dbReference type="AlphaFoldDB" id="W8C5J9"/>
<reference evidence="2" key="2">
    <citation type="journal article" date="2014" name="BMC Genomics">
        <title>A genomic perspective to assessing quality of mass-reared SIT flies used in Mediterranean fruit fly (Ceratitis capitata) eradication in California.</title>
        <authorList>
            <person name="Calla B."/>
            <person name="Hall B."/>
            <person name="Hou S."/>
            <person name="Geib S.M."/>
        </authorList>
    </citation>
    <scope>NUCLEOTIDE SEQUENCE</scope>
</reference>
<dbReference type="Gene3D" id="3.20.20.60">
    <property type="entry name" value="Phosphoenolpyruvate-binding domains"/>
    <property type="match status" value="1"/>
</dbReference>
<organism evidence="2">
    <name type="scientific">Ceratitis capitata</name>
    <name type="common">Mediterranean fruit fly</name>
    <name type="synonym">Tephritis capitata</name>
    <dbReference type="NCBI Taxonomy" id="7213"/>
    <lineage>
        <taxon>Eukaryota</taxon>
        <taxon>Metazoa</taxon>
        <taxon>Ecdysozoa</taxon>
        <taxon>Arthropoda</taxon>
        <taxon>Hexapoda</taxon>
        <taxon>Insecta</taxon>
        <taxon>Pterygota</taxon>
        <taxon>Neoptera</taxon>
        <taxon>Endopterygota</taxon>
        <taxon>Diptera</taxon>
        <taxon>Brachycera</taxon>
        <taxon>Muscomorpha</taxon>
        <taxon>Tephritoidea</taxon>
        <taxon>Tephritidae</taxon>
        <taxon>Ceratitis</taxon>
        <taxon>Ceratitis</taxon>
    </lineage>
</organism>
<proteinExistence type="evidence at transcript level"/>